<comment type="caution">
    <text evidence="4">The sequence shown here is derived from an EMBL/GenBank/DDBJ whole genome shotgun (WGS) entry which is preliminary data.</text>
</comment>
<gene>
    <name evidence="4" type="ORF">C6P46_006582</name>
</gene>
<dbReference type="PANTHER" id="PTHR28626">
    <property type="entry name" value="SRR1-LIKE PROTEIN"/>
    <property type="match status" value="1"/>
</dbReference>
<dbReference type="InterPro" id="IPR012942">
    <property type="entry name" value="SRR1-like"/>
</dbReference>
<keyword evidence="5" id="KW-1185">Reference proteome</keyword>
<evidence type="ECO:0000313" key="5">
    <source>
        <dbReference type="Proteomes" id="UP000777482"/>
    </source>
</evidence>
<feature type="domain" description="SRR1-like" evidence="3">
    <location>
        <begin position="89"/>
        <end position="226"/>
    </location>
</feature>
<protein>
    <recommendedName>
        <fullName evidence="3">SRR1-like domain-containing protein</fullName>
    </recommendedName>
</protein>
<evidence type="ECO:0000259" key="3">
    <source>
        <dbReference type="Pfam" id="PF07985"/>
    </source>
</evidence>
<organism evidence="4 5">
    <name type="scientific">Rhodotorula mucilaginosa</name>
    <name type="common">Yeast</name>
    <name type="synonym">Rhodotorula rubra</name>
    <dbReference type="NCBI Taxonomy" id="5537"/>
    <lineage>
        <taxon>Eukaryota</taxon>
        <taxon>Fungi</taxon>
        <taxon>Dikarya</taxon>
        <taxon>Basidiomycota</taxon>
        <taxon>Pucciniomycotina</taxon>
        <taxon>Microbotryomycetes</taxon>
        <taxon>Sporidiobolales</taxon>
        <taxon>Sporidiobolaceae</taxon>
        <taxon>Rhodotorula</taxon>
    </lineage>
</organism>
<evidence type="ECO:0000256" key="1">
    <source>
        <dbReference type="ARBA" id="ARBA00009856"/>
    </source>
</evidence>
<feature type="region of interest" description="Disordered" evidence="2">
    <location>
        <begin position="1"/>
        <end position="30"/>
    </location>
</feature>
<dbReference type="GO" id="GO:0005737">
    <property type="term" value="C:cytoplasm"/>
    <property type="evidence" value="ECO:0007669"/>
    <property type="project" value="TreeGrafter"/>
</dbReference>
<dbReference type="Proteomes" id="UP000777482">
    <property type="component" value="Unassembled WGS sequence"/>
</dbReference>
<comment type="similarity">
    <text evidence="1">Belongs to the SRR1 family.</text>
</comment>
<evidence type="ECO:0000313" key="4">
    <source>
        <dbReference type="EMBL" id="KAG0657297.1"/>
    </source>
</evidence>
<dbReference type="OrthoDB" id="551431at2759"/>
<name>A0A9P6VYC6_RHOMI</name>
<accession>A0A9P6VYC6</accession>
<sequence>MEDDGFTSVTYKKDNRPARNRKGKNRYRERTLDEKLQAREAELRRSGYLQECRSANKRRVLPSTSLRRMSRTWEYLRLDKGAGPLHGDISAEFYDPVFSPEDTAYLTSQGHSHALRLDCTTLLYIPHGPRTLFEALLSANWTSPEQLGRTILLGNRLDLYDDPTYSGSLRDRRKDVDGKGDELGQTAESVYKAFSAFARKAQIFHIVPLPDTKEHLQAFNDLALQWVPPAAIADKPDSFWTAPPNPSGARSPPEEEDAEGPKGGAATAADEAADALDKLSLST</sequence>
<feature type="region of interest" description="Disordered" evidence="2">
    <location>
        <begin position="235"/>
        <end position="283"/>
    </location>
</feature>
<dbReference type="Pfam" id="PF07985">
    <property type="entry name" value="SRR1"/>
    <property type="match status" value="1"/>
</dbReference>
<dbReference type="GO" id="GO:0005634">
    <property type="term" value="C:nucleus"/>
    <property type="evidence" value="ECO:0007669"/>
    <property type="project" value="TreeGrafter"/>
</dbReference>
<dbReference type="PANTHER" id="PTHR28626:SF3">
    <property type="entry name" value="SRR1-LIKE PROTEIN"/>
    <property type="match status" value="1"/>
</dbReference>
<evidence type="ECO:0000256" key="2">
    <source>
        <dbReference type="SAM" id="MobiDB-lite"/>
    </source>
</evidence>
<dbReference type="EMBL" id="PUHQ01000083">
    <property type="protein sequence ID" value="KAG0657297.1"/>
    <property type="molecule type" value="Genomic_DNA"/>
</dbReference>
<reference evidence="4 5" key="1">
    <citation type="submission" date="2020-11" db="EMBL/GenBank/DDBJ databases">
        <title>Kefir isolates.</title>
        <authorList>
            <person name="Marcisauskas S."/>
            <person name="Kim Y."/>
            <person name="Blasche S."/>
        </authorList>
    </citation>
    <scope>NUCLEOTIDE SEQUENCE [LARGE SCALE GENOMIC DNA]</scope>
    <source>
        <strain evidence="4 5">KR</strain>
    </source>
</reference>
<dbReference type="InterPro" id="IPR040044">
    <property type="entry name" value="SRR1L"/>
</dbReference>
<dbReference type="AlphaFoldDB" id="A0A9P6VYC6"/>
<proteinExistence type="inferred from homology"/>